<evidence type="ECO:0000313" key="10">
    <source>
        <dbReference type="EMBL" id="MPM91308.1"/>
    </source>
</evidence>
<dbReference type="Pfam" id="PF00266">
    <property type="entry name" value="Aminotran_5"/>
    <property type="match status" value="1"/>
</dbReference>
<keyword evidence="4 10" id="KW-0808">Transferase</keyword>
<reference evidence="10" key="1">
    <citation type="submission" date="2019-08" db="EMBL/GenBank/DDBJ databases">
        <authorList>
            <person name="Kucharzyk K."/>
            <person name="Murdoch R.W."/>
            <person name="Higgins S."/>
            <person name="Loffler F."/>
        </authorList>
    </citation>
    <scope>NUCLEOTIDE SEQUENCE</scope>
</reference>
<proteinExistence type="inferred from homology"/>
<evidence type="ECO:0000256" key="8">
    <source>
        <dbReference type="ARBA" id="ARBA00023014"/>
    </source>
</evidence>
<dbReference type="GO" id="GO:0031071">
    <property type="term" value="F:cysteine desulfurase activity"/>
    <property type="evidence" value="ECO:0007669"/>
    <property type="project" value="UniProtKB-EC"/>
</dbReference>
<feature type="domain" description="Aminotransferase class V" evidence="9">
    <location>
        <begin position="6"/>
        <end position="287"/>
    </location>
</feature>
<dbReference type="InterPro" id="IPR015424">
    <property type="entry name" value="PyrdxlP-dep_Trfase"/>
</dbReference>
<dbReference type="InterPro" id="IPR015422">
    <property type="entry name" value="PyrdxlP-dep_Trfase_small"/>
</dbReference>
<evidence type="ECO:0000256" key="6">
    <source>
        <dbReference type="ARBA" id="ARBA00022898"/>
    </source>
</evidence>
<gene>
    <name evidence="10" type="primary">iscS_50</name>
    <name evidence="10" type="ORF">SDC9_138436</name>
</gene>
<dbReference type="PROSITE" id="PS00595">
    <property type="entry name" value="AA_TRANSFER_CLASS_5"/>
    <property type="match status" value="1"/>
</dbReference>
<evidence type="ECO:0000256" key="1">
    <source>
        <dbReference type="ARBA" id="ARBA00001933"/>
    </source>
</evidence>
<dbReference type="PIRSF" id="PIRSF005572">
    <property type="entry name" value="NifS"/>
    <property type="match status" value="1"/>
</dbReference>
<evidence type="ECO:0000256" key="4">
    <source>
        <dbReference type="ARBA" id="ARBA00022679"/>
    </source>
</evidence>
<sequence length="313" mass="34147">MGVAEALKEKKGRHVITTGIEHHAIFDSFLWLKENGYEVTEVPVDEYGRVNPLDVEKAIRSDTILVSIMHANNEIGTIQPIAEIGAITRAKGVYFHVDAVQTVGHIPVDVQSMNIDLLSLAAHKFYGPKGVGALFLRRGVRIKQHLHGGAQERGLRPGTENVPGIVGMGKAIEIAIATMREEAEKERALRDKLIAGLLQISDVRLNGHPTERLPGNVNVSISYIEGESILLSLDLQGICASSGSACTSGSLEPSHVLLNIGLDHPTAHGSLRLTLGRQNTMDEVDYVLNVLPEIVQRLRQMSPIWPANLIQEK</sequence>
<evidence type="ECO:0000259" key="9">
    <source>
        <dbReference type="Pfam" id="PF00266"/>
    </source>
</evidence>
<evidence type="ECO:0000256" key="3">
    <source>
        <dbReference type="ARBA" id="ARBA00012239"/>
    </source>
</evidence>
<name>A0A645DQ91_9ZZZZ</name>
<dbReference type="GO" id="GO:0051536">
    <property type="term" value="F:iron-sulfur cluster binding"/>
    <property type="evidence" value="ECO:0007669"/>
    <property type="project" value="UniProtKB-KW"/>
</dbReference>
<keyword evidence="6" id="KW-0663">Pyridoxal phosphate</keyword>
<evidence type="ECO:0000256" key="2">
    <source>
        <dbReference type="ARBA" id="ARBA00006490"/>
    </source>
</evidence>
<organism evidence="10">
    <name type="scientific">bioreactor metagenome</name>
    <dbReference type="NCBI Taxonomy" id="1076179"/>
    <lineage>
        <taxon>unclassified sequences</taxon>
        <taxon>metagenomes</taxon>
        <taxon>ecological metagenomes</taxon>
    </lineage>
</organism>
<dbReference type="EC" id="2.8.1.7" evidence="3"/>
<protein>
    <recommendedName>
        <fullName evidence="3">cysteine desulfurase</fullName>
        <ecNumber evidence="3">2.8.1.7</ecNumber>
    </recommendedName>
</protein>
<dbReference type="GO" id="GO:0046872">
    <property type="term" value="F:metal ion binding"/>
    <property type="evidence" value="ECO:0007669"/>
    <property type="project" value="UniProtKB-KW"/>
</dbReference>
<evidence type="ECO:0000256" key="7">
    <source>
        <dbReference type="ARBA" id="ARBA00023004"/>
    </source>
</evidence>
<dbReference type="EMBL" id="VSSQ01038387">
    <property type="protein sequence ID" value="MPM91308.1"/>
    <property type="molecule type" value="Genomic_DNA"/>
</dbReference>
<dbReference type="PANTHER" id="PTHR11601">
    <property type="entry name" value="CYSTEINE DESULFURYLASE FAMILY MEMBER"/>
    <property type="match status" value="1"/>
</dbReference>
<dbReference type="InterPro" id="IPR016454">
    <property type="entry name" value="Cysteine_dSase"/>
</dbReference>
<dbReference type="InterPro" id="IPR000192">
    <property type="entry name" value="Aminotrans_V_dom"/>
</dbReference>
<keyword evidence="8" id="KW-0411">Iron-sulfur</keyword>
<keyword evidence="5" id="KW-0479">Metal-binding</keyword>
<comment type="cofactor">
    <cofactor evidence="1">
        <name>pyridoxal 5'-phosphate</name>
        <dbReference type="ChEBI" id="CHEBI:597326"/>
    </cofactor>
</comment>
<comment type="caution">
    <text evidence="10">The sequence shown here is derived from an EMBL/GenBank/DDBJ whole genome shotgun (WGS) entry which is preliminary data.</text>
</comment>
<dbReference type="Gene3D" id="3.40.640.10">
    <property type="entry name" value="Type I PLP-dependent aspartate aminotransferase-like (Major domain)"/>
    <property type="match status" value="1"/>
</dbReference>
<dbReference type="InterPro" id="IPR020578">
    <property type="entry name" value="Aminotrans_V_PyrdxlP_BS"/>
</dbReference>
<comment type="similarity">
    <text evidence="2">Belongs to the class-V pyridoxal-phosphate-dependent aminotransferase family. NifS/IscS subfamily.</text>
</comment>
<dbReference type="FunFam" id="3.40.640.10:FF:000084">
    <property type="entry name" value="IscS-like cysteine desulfurase"/>
    <property type="match status" value="1"/>
</dbReference>
<dbReference type="SUPFAM" id="SSF53383">
    <property type="entry name" value="PLP-dependent transferases"/>
    <property type="match status" value="1"/>
</dbReference>
<keyword evidence="7" id="KW-0408">Iron</keyword>
<accession>A0A645DQ91</accession>
<dbReference type="InterPro" id="IPR015421">
    <property type="entry name" value="PyrdxlP-dep_Trfase_major"/>
</dbReference>
<dbReference type="Gene3D" id="3.90.1150.10">
    <property type="entry name" value="Aspartate Aminotransferase, domain 1"/>
    <property type="match status" value="1"/>
</dbReference>
<dbReference type="AlphaFoldDB" id="A0A645DQ91"/>
<dbReference type="PANTHER" id="PTHR11601:SF34">
    <property type="entry name" value="CYSTEINE DESULFURASE"/>
    <property type="match status" value="1"/>
</dbReference>
<evidence type="ECO:0000256" key="5">
    <source>
        <dbReference type="ARBA" id="ARBA00022723"/>
    </source>
</evidence>